<dbReference type="STRING" id="89093.SAMN04488558_106108"/>
<dbReference type="EMBL" id="FOEN01000006">
    <property type="protein sequence ID" value="SEQ20998.1"/>
    <property type="molecule type" value="Genomic_DNA"/>
</dbReference>
<dbReference type="InterPro" id="IPR013766">
    <property type="entry name" value="Thioredoxin_domain"/>
</dbReference>
<dbReference type="InterPro" id="IPR050455">
    <property type="entry name" value="Tpx_Peroxidase_subfamily"/>
</dbReference>
<dbReference type="Proteomes" id="UP000198833">
    <property type="component" value="Unassembled WGS sequence"/>
</dbReference>
<keyword evidence="2" id="KW-0049">Antioxidant</keyword>
<sequence length="166" mass="18545">MQVTFKGKPIEIQGNPVQVGEQIPDVQMKNGQGELVSLHDLLKGKVTVLSVVPDVLTRTCELQTKHFQDATKDKGYQFITASRNSVDEFNQWNRDNQLNVASLSDTNQEFGQAMGIEIDLGGKTVLTRSVFVVDPELHIVYAQYVPEIAEEPDYEPVLTVADQIKE</sequence>
<dbReference type="RefSeq" id="WP_092571922.1">
    <property type="nucleotide sequence ID" value="NZ_CP096206.2"/>
</dbReference>
<feature type="domain" description="Thioredoxin" evidence="5">
    <location>
        <begin position="17"/>
        <end position="166"/>
    </location>
</feature>
<dbReference type="Pfam" id="PF08534">
    <property type="entry name" value="Redoxin"/>
    <property type="match status" value="1"/>
</dbReference>
<keyword evidence="7" id="KW-1185">Reference proteome</keyword>
<dbReference type="InterPro" id="IPR036249">
    <property type="entry name" value="Thioredoxin-like_sf"/>
</dbReference>
<evidence type="ECO:0000313" key="6">
    <source>
        <dbReference type="EMBL" id="SEQ20998.1"/>
    </source>
</evidence>
<protein>
    <submittedName>
        <fullName evidence="6">Thiol peroxidase (Atypical 2-Cys peroxiredoxin)</fullName>
    </submittedName>
</protein>
<keyword evidence="3" id="KW-1015">Disulfide bond</keyword>
<evidence type="ECO:0000259" key="5">
    <source>
        <dbReference type="PROSITE" id="PS51352"/>
    </source>
</evidence>
<dbReference type="InterPro" id="IPR013740">
    <property type="entry name" value="Redoxin"/>
</dbReference>
<dbReference type="PANTHER" id="PTHR43110:SF1">
    <property type="entry name" value="THIOL PEROXIDASE"/>
    <property type="match status" value="1"/>
</dbReference>
<dbReference type="PROSITE" id="PS51352">
    <property type="entry name" value="THIOREDOXIN_2"/>
    <property type="match status" value="1"/>
</dbReference>
<reference evidence="6 7" key="1">
    <citation type="submission" date="2016-10" db="EMBL/GenBank/DDBJ databases">
        <authorList>
            <person name="de Groot N.N."/>
        </authorList>
    </citation>
    <scope>NUCLEOTIDE SEQUENCE [LARGE SCALE GENOMIC DNA]</scope>
    <source>
        <strain evidence="6 7">DSM 15695</strain>
    </source>
</reference>
<proteinExistence type="predicted"/>
<evidence type="ECO:0000256" key="3">
    <source>
        <dbReference type="ARBA" id="ARBA00023157"/>
    </source>
</evidence>
<accession>A0A1H9E7X3</accession>
<organism evidence="6 7">
    <name type="scientific">Ignavigranum ruoffiae</name>
    <dbReference type="NCBI Taxonomy" id="89093"/>
    <lineage>
        <taxon>Bacteria</taxon>
        <taxon>Bacillati</taxon>
        <taxon>Bacillota</taxon>
        <taxon>Bacilli</taxon>
        <taxon>Lactobacillales</taxon>
        <taxon>Aerococcaceae</taxon>
        <taxon>Ignavigranum</taxon>
    </lineage>
</organism>
<evidence type="ECO:0000256" key="2">
    <source>
        <dbReference type="ARBA" id="ARBA00022862"/>
    </source>
</evidence>
<dbReference type="PANTHER" id="PTHR43110">
    <property type="entry name" value="THIOL PEROXIDASE"/>
    <property type="match status" value="1"/>
</dbReference>
<name>A0A1H9E7X3_9LACT</name>
<dbReference type="OrthoDB" id="9781543at2"/>
<dbReference type="SUPFAM" id="SSF52833">
    <property type="entry name" value="Thioredoxin-like"/>
    <property type="match status" value="1"/>
</dbReference>
<evidence type="ECO:0000256" key="1">
    <source>
        <dbReference type="ARBA" id="ARBA00022559"/>
    </source>
</evidence>
<dbReference type="GO" id="GO:0004601">
    <property type="term" value="F:peroxidase activity"/>
    <property type="evidence" value="ECO:0007669"/>
    <property type="project" value="UniProtKB-KW"/>
</dbReference>
<keyword evidence="4" id="KW-0676">Redox-active center</keyword>
<dbReference type="Gene3D" id="3.40.30.10">
    <property type="entry name" value="Glutaredoxin"/>
    <property type="match status" value="1"/>
</dbReference>
<evidence type="ECO:0000256" key="4">
    <source>
        <dbReference type="ARBA" id="ARBA00023284"/>
    </source>
</evidence>
<gene>
    <name evidence="6" type="ORF">SAMN04488558_106108</name>
</gene>
<keyword evidence="1 6" id="KW-0560">Oxidoreductase</keyword>
<evidence type="ECO:0000313" key="7">
    <source>
        <dbReference type="Proteomes" id="UP000198833"/>
    </source>
</evidence>
<keyword evidence="1 6" id="KW-0575">Peroxidase</keyword>
<dbReference type="AlphaFoldDB" id="A0A1H9E7X3"/>